<feature type="domain" description="HTH araC/xylS-type" evidence="5">
    <location>
        <begin position="179"/>
        <end position="276"/>
    </location>
</feature>
<dbReference type="SUPFAM" id="SSF51215">
    <property type="entry name" value="Regulatory protein AraC"/>
    <property type="match status" value="1"/>
</dbReference>
<protein>
    <submittedName>
        <fullName evidence="6">Transcriptional regulator, AraC family</fullName>
    </submittedName>
</protein>
<comment type="caution">
    <text evidence="6">The sequence shown here is derived from an EMBL/GenBank/DDBJ whole genome shotgun (WGS) entry which is preliminary data.</text>
</comment>
<gene>
    <name evidence="6" type="ORF">UCMB321_2793</name>
</gene>
<comment type="function">
    <text evidence="4">Regulatory protein of the TOL plasmid xyl operons. XylS activates the xylXYZLTEGFJQKIH operon required for the degradation of toluene, m-xylene and p-xylene.</text>
</comment>
<evidence type="ECO:0000256" key="3">
    <source>
        <dbReference type="ARBA" id="ARBA00023163"/>
    </source>
</evidence>
<evidence type="ECO:0000256" key="4">
    <source>
        <dbReference type="ARBA" id="ARBA00037345"/>
    </source>
</evidence>
<dbReference type="InterPro" id="IPR018060">
    <property type="entry name" value="HTH_AraC"/>
</dbReference>
<dbReference type="PATRIC" id="fig|226910.6.peg.2784"/>
<dbReference type="PANTHER" id="PTHR46796:SF2">
    <property type="entry name" value="TRANSCRIPTIONAL REGULATORY PROTEIN"/>
    <property type="match status" value="1"/>
</dbReference>
<keyword evidence="2" id="KW-0238">DNA-binding</keyword>
<accession>A0A0C2IEA5</accession>
<proteinExistence type="predicted"/>
<organism evidence="6 7">
    <name type="scientific">Pseudomonas batumici</name>
    <dbReference type="NCBI Taxonomy" id="226910"/>
    <lineage>
        <taxon>Bacteria</taxon>
        <taxon>Pseudomonadati</taxon>
        <taxon>Pseudomonadota</taxon>
        <taxon>Gammaproteobacteria</taxon>
        <taxon>Pseudomonadales</taxon>
        <taxon>Pseudomonadaceae</taxon>
        <taxon>Pseudomonas</taxon>
    </lineage>
</organism>
<dbReference type="GO" id="GO:0043565">
    <property type="term" value="F:sequence-specific DNA binding"/>
    <property type="evidence" value="ECO:0007669"/>
    <property type="project" value="InterPro"/>
</dbReference>
<dbReference type="InterPro" id="IPR009057">
    <property type="entry name" value="Homeodomain-like_sf"/>
</dbReference>
<dbReference type="Gene3D" id="1.10.10.60">
    <property type="entry name" value="Homeodomain-like"/>
    <property type="match status" value="2"/>
</dbReference>
<dbReference type="SMART" id="SM00342">
    <property type="entry name" value="HTH_ARAC"/>
    <property type="match status" value="1"/>
</dbReference>
<evidence type="ECO:0000256" key="2">
    <source>
        <dbReference type="ARBA" id="ARBA00023125"/>
    </source>
</evidence>
<dbReference type="PROSITE" id="PS01124">
    <property type="entry name" value="HTH_ARAC_FAMILY_2"/>
    <property type="match status" value="1"/>
</dbReference>
<dbReference type="InterPro" id="IPR050204">
    <property type="entry name" value="AraC_XylS_family_regulators"/>
</dbReference>
<evidence type="ECO:0000313" key="6">
    <source>
        <dbReference type="EMBL" id="KIH83297.1"/>
    </source>
</evidence>
<name>A0A0C2IEA5_9PSED</name>
<dbReference type="AlphaFoldDB" id="A0A0C2IEA5"/>
<keyword evidence="3" id="KW-0804">Transcription</keyword>
<keyword evidence="1" id="KW-0805">Transcription regulation</keyword>
<dbReference type="Proteomes" id="UP000031535">
    <property type="component" value="Unassembled WGS sequence"/>
</dbReference>
<dbReference type="GO" id="GO:0003700">
    <property type="term" value="F:DNA-binding transcription factor activity"/>
    <property type="evidence" value="ECO:0007669"/>
    <property type="project" value="InterPro"/>
</dbReference>
<dbReference type="InterPro" id="IPR003313">
    <property type="entry name" value="AraC-bd"/>
</dbReference>
<dbReference type="OrthoDB" id="9809338at2"/>
<dbReference type="RefSeq" id="WP_040067706.1">
    <property type="nucleotide sequence ID" value="NZ_JXDG01000037.1"/>
</dbReference>
<reference evidence="6 7" key="1">
    <citation type="submission" date="2015-01" db="EMBL/GenBank/DDBJ databases">
        <title>Complete genome of Pseudomonas batumici UCM B-321 producer of the batumin antibiotic with strong antistaphilococcal and potential anticancer activity.</title>
        <authorList>
            <person name="Klochko V.V."/>
            <person name="Zelena L.B."/>
            <person name="Elena K.A."/>
            <person name="Reva O.N."/>
        </authorList>
    </citation>
    <scope>NUCLEOTIDE SEQUENCE [LARGE SCALE GENOMIC DNA]</scope>
    <source>
        <strain evidence="6 7">UCM B-321</strain>
    </source>
</reference>
<dbReference type="Pfam" id="PF02311">
    <property type="entry name" value="AraC_binding"/>
    <property type="match status" value="1"/>
</dbReference>
<keyword evidence="7" id="KW-1185">Reference proteome</keyword>
<evidence type="ECO:0000259" key="5">
    <source>
        <dbReference type="PROSITE" id="PS01124"/>
    </source>
</evidence>
<evidence type="ECO:0000313" key="7">
    <source>
        <dbReference type="Proteomes" id="UP000031535"/>
    </source>
</evidence>
<evidence type="ECO:0000256" key="1">
    <source>
        <dbReference type="ARBA" id="ARBA00023015"/>
    </source>
</evidence>
<sequence>MSSTANHWIDLTQDRDTGIETLRARFQGHTHAYDAHWHDSYLVGVTEQGVQQFNCRRTRYQSLAGNVFLLEPGEIHDGDAPTEGGFTYRTIYLDPQWLERELSVLFEEAPAGSQLSFATTLATDTRLAQATSAAFQAIHTRELRIVRQSALDQMLGSLTDHLHWRARYREDPRLPRVAQIAREYLHAHLQYDLSLDEVAAACGVDRFRLTRAFKAAYGLPPHAYLVQLRVARARQLLSRGETPANVAMALGFADQSHLGRWFVRAYGLTPAAYRKRCSNLPDA</sequence>
<dbReference type="Pfam" id="PF12833">
    <property type="entry name" value="HTH_18"/>
    <property type="match status" value="1"/>
</dbReference>
<dbReference type="SUPFAM" id="SSF46689">
    <property type="entry name" value="Homeodomain-like"/>
    <property type="match status" value="2"/>
</dbReference>
<dbReference type="InterPro" id="IPR037923">
    <property type="entry name" value="HTH-like"/>
</dbReference>
<dbReference type="EMBL" id="JXDG01000037">
    <property type="protein sequence ID" value="KIH83297.1"/>
    <property type="molecule type" value="Genomic_DNA"/>
</dbReference>
<dbReference type="PANTHER" id="PTHR46796">
    <property type="entry name" value="HTH-TYPE TRANSCRIPTIONAL ACTIVATOR RHAS-RELATED"/>
    <property type="match status" value="1"/>
</dbReference>
<dbReference type="STRING" id="226910.UCMB321_2793"/>